<keyword evidence="1" id="KW-1133">Transmembrane helix</keyword>
<sequence>MAKKMGAGNMLGGWSFLVGLVLAVLLGLGFTGAYASQMLWAVFLLGLVVGLLNITAGETSAFLTSGTVLVLVSYLGASVLSTAAGAGLGVDILVNVLNSILTLFVPATIIVALRAVFTLARN</sequence>
<protein>
    <recommendedName>
        <fullName evidence="4">Major facilitator superfamily (MFS) profile domain-containing protein</fullName>
    </recommendedName>
</protein>
<reference evidence="2 3" key="1">
    <citation type="journal article" date="2016" name="Nat. Commun.">
        <title>Thousands of microbial genomes shed light on interconnected biogeochemical processes in an aquifer system.</title>
        <authorList>
            <person name="Anantharaman K."/>
            <person name="Brown C.T."/>
            <person name="Hug L.A."/>
            <person name="Sharon I."/>
            <person name="Castelle C.J."/>
            <person name="Probst A.J."/>
            <person name="Thomas B.C."/>
            <person name="Singh A."/>
            <person name="Wilkins M.J."/>
            <person name="Karaoz U."/>
            <person name="Brodie E.L."/>
            <person name="Williams K.H."/>
            <person name="Hubbard S.S."/>
            <person name="Banfield J.F."/>
        </authorList>
    </citation>
    <scope>NUCLEOTIDE SEQUENCE [LARGE SCALE GENOMIC DNA]</scope>
</reference>
<gene>
    <name evidence="2" type="ORF">A2822_04945</name>
</gene>
<keyword evidence="1" id="KW-0812">Transmembrane</keyword>
<name>A0A1G2HT32_9BACT</name>
<accession>A0A1G2HT32</accession>
<evidence type="ECO:0000313" key="3">
    <source>
        <dbReference type="Proteomes" id="UP000178774"/>
    </source>
</evidence>
<comment type="caution">
    <text evidence="2">The sequence shown here is derived from an EMBL/GenBank/DDBJ whole genome shotgun (WGS) entry which is preliminary data.</text>
</comment>
<feature type="transmembrane region" description="Helical" evidence="1">
    <location>
        <begin position="68"/>
        <end position="90"/>
    </location>
</feature>
<feature type="transmembrane region" description="Helical" evidence="1">
    <location>
        <begin position="12"/>
        <end position="32"/>
    </location>
</feature>
<evidence type="ECO:0000256" key="1">
    <source>
        <dbReference type="SAM" id="Phobius"/>
    </source>
</evidence>
<evidence type="ECO:0000313" key="2">
    <source>
        <dbReference type="EMBL" id="OGZ65706.1"/>
    </source>
</evidence>
<feature type="transmembrane region" description="Helical" evidence="1">
    <location>
        <begin position="96"/>
        <end position="117"/>
    </location>
</feature>
<feature type="transmembrane region" description="Helical" evidence="1">
    <location>
        <begin position="38"/>
        <end position="56"/>
    </location>
</feature>
<keyword evidence="1" id="KW-0472">Membrane</keyword>
<proteinExistence type="predicted"/>
<evidence type="ECO:0008006" key="4">
    <source>
        <dbReference type="Google" id="ProtNLM"/>
    </source>
</evidence>
<organism evidence="2 3">
    <name type="scientific">Candidatus Staskawiczbacteria bacterium RIFCSPHIGHO2_01_FULL_41_41</name>
    <dbReference type="NCBI Taxonomy" id="1802203"/>
    <lineage>
        <taxon>Bacteria</taxon>
        <taxon>Candidatus Staskawicziibacteriota</taxon>
    </lineage>
</organism>
<dbReference type="EMBL" id="MHOP01000017">
    <property type="protein sequence ID" value="OGZ65706.1"/>
    <property type="molecule type" value="Genomic_DNA"/>
</dbReference>
<dbReference type="AlphaFoldDB" id="A0A1G2HT32"/>
<dbReference type="Proteomes" id="UP000178774">
    <property type="component" value="Unassembled WGS sequence"/>
</dbReference>